<accession>A0A813RIZ3</accession>
<feature type="compositionally biased region" description="Low complexity" evidence="2">
    <location>
        <begin position="11"/>
        <end position="23"/>
    </location>
</feature>
<protein>
    <recommendedName>
        <fullName evidence="3">Interferon-related developmental regulator N-terminal domain-containing protein</fullName>
    </recommendedName>
</protein>
<feature type="domain" description="Interferon-related developmental regulator N-terminal" evidence="3">
    <location>
        <begin position="36"/>
        <end position="287"/>
    </location>
</feature>
<dbReference type="InterPro" id="IPR011989">
    <property type="entry name" value="ARM-like"/>
</dbReference>
<proteinExistence type="inferred from homology"/>
<comment type="similarity">
    <text evidence="1">Belongs to the IFRD family.</text>
</comment>
<dbReference type="EMBL" id="CAJNOI010000010">
    <property type="protein sequence ID" value="CAF0784777.1"/>
    <property type="molecule type" value="Genomic_DNA"/>
</dbReference>
<evidence type="ECO:0000256" key="1">
    <source>
        <dbReference type="ARBA" id="ARBA00008828"/>
    </source>
</evidence>
<dbReference type="PANTHER" id="PTHR12354:SF1">
    <property type="entry name" value="INTERFERON-RELATED DEVELOPMENTAL REGULATOR 1"/>
    <property type="match status" value="1"/>
</dbReference>
<comment type="caution">
    <text evidence="4">The sequence shown here is derived from an EMBL/GenBank/DDBJ whole genome shotgun (WGS) entry which is preliminary data.</text>
</comment>
<evidence type="ECO:0000313" key="4">
    <source>
        <dbReference type="EMBL" id="CAF0784777.1"/>
    </source>
</evidence>
<evidence type="ECO:0000259" key="3">
    <source>
        <dbReference type="Pfam" id="PF05004"/>
    </source>
</evidence>
<dbReference type="InterPro" id="IPR016024">
    <property type="entry name" value="ARM-type_fold"/>
</dbReference>
<evidence type="ECO:0000256" key="2">
    <source>
        <dbReference type="SAM" id="MobiDB-lite"/>
    </source>
</evidence>
<sequence>MPKYTKKTRAAARSATSKTTTKAGADEDMSADDGVSVCSNISDATSIYDDVEGGAVAANDIILSSDNLEEKLDTAIEGLRNKDLKSRESALKTLQILFSQKYLPEQIANRSENLTEQLIACLKKGNESEGKLAAMVTSIFLIQLGEPNDELFQELRDALLPILRDETKSASLRTSYAQAIGFVCFIASEDISSTVELMKSLEVIFSKSFLLGDGSVPIVTRNLQELHTAALASWCLLLSTMPNNHAHDLIRTYAPEKIPGLIESNDADLRNQAGETIAVLYEIAREINSV</sequence>
<gene>
    <name evidence="4" type="ORF">BJG266_LOCUS4339</name>
</gene>
<dbReference type="Pfam" id="PF05004">
    <property type="entry name" value="IFRD"/>
    <property type="match status" value="1"/>
</dbReference>
<name>A0A813RIZ3_9BILA</name>
<dbReference type="PANTHER" id="PTHR12354">
    <property type="entry name" value="INTERFERON-RELATED DEVELOPMENTAL REGULATOR"/>
    <property type="match status" value="1"/>
</dbReference>
<dbReference type="AlphaFoldDB" id="A0A813RIZ3"/>
<dbReference type="Proteomes" id="UP000663877">
    <property type="component" value="Unassembled WGS sequence"/>
</dbReference>
<dbReference type="InterPro" id="IPR039777">
    <property type="entry name" value="IFRD"/>
</dbReference>
<organism evidence="4 5">
    <name type="scientific">Adineta steineri</name>
    <dbReference type="NCBI Taxonomy" id="433720"/>
    <lineage>
        <taxon>Eukaryota</taxon>
        <taxon>Metazoa</taxon>
        <taxon>Spiralia</taxon>
        <taxon>Gnathifera</taxon>
        <taxon>Rotifera</taxon>
        <taxon>Eurotatoria</taxon>
        <taxon>Bdelloidea</taxon>
        <taxon>Adinetida</taxon>
        <taxon>Adinetidae</taxon>
        <taxon>Adineta</taxon>
    </lineage>
</organism>
<reference evidence="4" key="1">
    <citation type="submission" date="2021-02" db="EMBL/GenBank/DDBJ databases">
        <authorList>
            <person name="Nowell W R."/>
        </authorList>
    </citation>
    <scope>NUCLEOTIDE SEQUENCE</scope>
</reference>
<dbReference type="Gene3D" id="1.25.10.10">
    <property type="entry name" value="Leucine-rich Repeat Variant"/>
    <property type="match status" value="1"/>
</dbReference>
<feature type="compositionally biased region" description="Basic residues" evidence="2">
    <location>
        <begin position="1"/>
        <end position="10"/>
    </location>
</feature>
<dbReference type="SUPFAM" id="SSF48371">
    <property type="entry name" value="ARM repeat"/>
    <property type="match status" value="1"/>
</dbReference>
<feature type="region of interest" description="Disordered" evidence="2">
    <location>
        <begin position="1"/>
        <end position="33"/>
    </location>
</feature>
<evidence type="ECO:0000313" key="5">
    <source>
        <dbReference type="Proteomes" id="UP000663877"/>
    </source>
</evidence>
<dbReference type="InterPro" id="IPR007701">
    <property type="entry name" value="Interferon-rel_develop_reg_N"/>
</dbReference>